<feature type="compositionally biased region" description="Polar residues" evidence="1">
    <location>
        <begin position="17"/>
        <end position="29"/>
    </location>
</feature>
<evidence type="ECO:0000313" key="3">
    <source>
        <dbReference type="Proteomes" id="UP000309788"/>
    </source>
</evidence>
<feature type="compositionally biased region" description="Polar residues" evidence="1">
    <location>
        <begin position="65"/>
        <end position="95"/>
    </location>
</feature>
<evidence type="ECO:0000256" key="1">
    <source>
        <dbReference type="SAM" id="MobiDB-lite"/>
    </source>
</evidence>
<dbReference type="OrthoDB" id="961677at2"/>
<sequence>MVIITLMAAPAVSFAQSRNNASGTTGSERTYQKKTSRTSMRKDSSDVTAILKDSANAESGPILSDNGNVSTTGLVDGSRSSTGRPGTDTLSSYSVKKTRKTMRSERATMPDNTKRRKNQR</sequence>
<proteinExistence type="predicted"/>
<dbReference type="AlphaFoldDB" id="A0A5R9KFY4"/>
<accession>A0A5R9KFY4</accession>
<organism evidence="2 3">
    <name type="scientific">Dyadobacter sediminis</name>
    <dbReference type="NCBI Taxonomy" id="1493691"/>
    <lineage>
        <taxon>Bacteria</taxon>
        <taxon>Pseudomonadati</taxon>
        <taxon>Bacteroidota</taxon>
        <taxon>Cytophagia</taxon>
        <taxon>Cytophagales</taxon>
        <taxon>Spirosomataceae</taxon>
        <taxon>Dyadobacter</taxon>
    </lineage>
</organism>
<gene>
    <name evidence="2" type="ORF">FEM55_11660</name>
</gene>
<comment type="caution">
    <text evidence="2">The sequence shown here is derived from an EMBL/GenBank/DDBJ whole genome shotgun (WGS) entry which is preliminary data.</text>
</comment>
<name>A0A5R9KFY4_9BACT</name>
<evidence type="ECO:0000313" key="2">
    <source>
        <dbReference type="EMBL" id="TLU95060.1"/>
    </source>
</evidence>
<dbReference type="EMBL" id="VCEI01000021">
    <property type="protein sequence ID" value="TLU95060.1"/>
    <property type="molecule type" value="Genomic_DNA"/>
</dbReference>
<reference evidence="2 3" key="1">
    <citation type="submission" date="2019-05" db="EMBL/GenBank/DDBJ databases">
        <authorList>
            <person name="Qu J.-H."/>
        </authorList>
    </citation>
    <scope>NUCLEOTIDE SEQUENCE [LARGE SCALE GENOMIC DNA]</scope>
    <source>
        <strain evidence="2 3">Z12</strain>
    </source>
</reference>
<protein>
    <submittedName>
        <fullName evidence="2">Uncharacterized protein</fullName>
    </submittedName>
</protein>
<feature type="region of interest" description="Disordered" evidence="1">
    <location>
        <begin position="17"/>
        <end position="120"/>
    </location>
</feature>
<keyword evidence="3" id="KW-1185">Reference proteome</keyword>
<dbReference type="Proteomes" id="UP000309788">
    <property type="component" value="Unassembled WGS sequence"/>
</dbReference>